<keyword evidence="2" id="KW-1185">Reference proteome</keyword>
<sequence>MGERTLRERDGRDDDRLSAELEEEMTSWLEQGGMHLLAALDGRGASDETTARRTIRDLVQQDGFGGTEIVDRSAEPLGRGSADSDIRWSNLVATYLDYLSSSLLPHTGDGGRTRSFGLDEGHAGGCG</sequence>
<name>A0ABX6ANP6_STRVD</name>
<dbReference type="RefSeq" id="WP_004981623.1">
    <property type="nucleotide sequence ID" value="NZ_CP023700.1"/>
</dbReference>
<evidence type="ECO:0008006" key="3">
    <source>
        <dbReference type="Google" id="ProtNLM"/>
    </source>
</evidence>
<dbReference type="Proteomes" id="UP000327143">
    <property type="component" value="Chromosome"/>
</dbReference>
<gene>
    <name evidence="1" type="ORF">CP969_29985</name>
</gene>
<dbReference type="EMBL" id="CP023700">
    <property type="protein sequence ID" value="QEU88453.1"/>
    <property type="molecule type" value="Genomic_DNA"/>
</dbReference>
<evidence type="ECO:0000313" key="1">
    <source>
        <dbReference type="EMBL" id="QEU88453.1"/>
    </source>
</evidence>
<accession>A0ABX6ANP6</accession>
<organism evidence="1 2">
    <name type="scientific">Streptomyces viridosporus T7A</name>
    <dbReference type="NCBI Taxonomy" id="665577"/>
    <lineage>
        <taxon>Bacteria</taxon>
        <taxon>Bacillati</taxon>
        <taxon>Actinomycetota</taxon>
        <taxon>Actinomycetes</taxon>
        <taxon>Kitasatosporales</taxon>
        <taxon>Streptomycetaceae</taxon>
        <taxon>Streptomyces</taxon>
    </lineage>
</organism>
<protein>
    <recommendedName>
        <fullName evidence="3">TetR family transcriptional regulator</fullName>
    </recommendedName>
</protein>
<reference evidence="1 2" key="1">
    <citation type="submission" date="2017-09" db="EMBL/GenBank/DDBJ databases">
        <authorList>
            <person name="Lee N."/>
            <person name="Cho B.-K."/>
        </authorList>
    </citation>
    <scope>NUCLEOTIDE SEQUENCE [LARGE SCALE GENOMIC DNA]</scope>
    <source>
        <strain evidence="1 2">ATCC 39115</strain>
    </source>
</reference>
<proteinExistence type="predicted"/>
<evidence type="ECO:0000313" key="2">
    <source>
        <dbReference type="Proteomes" id="UP000327143"/>
    </source>
</evidence>